<evidence type="ECO:0000313" key="1">
    <source>
        <dbReference type="EMBL" id="GAA4298638.1"/>
    </source>
</evidence>
<protein>
    <submittedName>
        <fullName evidence="1">Uncharacterized protein</fullName>
    </submittedName>
</protein>
<sequence length="49" mass="5528">MRSIDSSHGHPSEAWAPPELVAAYEEYAFLTGRLHALIYELTSPFGRPR</sequence>
<dbReference type="Proteomes" id="UP001501417">
    <property type="component" value="Unassembled WGS sequence"/>
</dbReference>
<organism evidence="1 2">
    <name type="scientific">Mycobacterium paraffinicum</name>
    <dbReference type="NCBI Taxonomy" id="53378"/>
    <lineage>
        <taxon>Bacteria</taxon>
        <taxon>Bacillati</taxon>
        <taxon>Actinomycetota</taxon>
        <taxon>Actinomycetes</taxon>
        <taxon>Mycobacteriales</taxon>
        <taxon>Mycobacteriaceae</taxon>
        <taxon>Mycobacterium</taxon>
    </lineage>
</organism>
<gene>
    <name evidence="1" type="ORF">GCM10023161_51920</name>
</gene>
<dbReference type="EMBL" id="BAABGF010000058">
    <property type="protein sequence ID" value="GAA4298638.1"/>
    <property type="molecule type" value="Genomic_DNA"/>
</dbReference>
<name>A0ABP8FA31_9MYCO</name>
<accession>A0ABP8FA31</accession>
<proteinExistence type="predicted"/>
<dbReference type="RefSeq" id="WP_264036460.1">
    <property type="nucleotide sequence ID" value="NZ_BAABGF010000058.1"/>
</dbReference>
<comment type="caution">
    <text evidence="1">The sequence shown here is derived from an EMBL/GenBank/DDBJ whole genome shotgun (WGS) entry which is preliminary data.</text>
</comment>
<evidence type="ECO:0000313" key="2">
    <source>
        <dbReference type="Proteomes" id="UP001501417"/>
    </source>
</evidence>
<keyword evidence="2" id="KW-1185">Reference proteome</keyword>
<reference evidence="2" key="1">
    <citation type="journal article" date="2019" name="Int. J. Syst. Evol. Microbiol.">
        <title>The Global Catalogue of Microorganisms (GCM) 10K type strain sequencing project: providing services to taxonomists for standard genome sequencing and annotation.</title>
        <authorList>
            <consortium name="The Broad Institute Genomics Platform"/>
            <consortium name="The Broad Institute Genome Sequencing Center for Infectious Disease"/>
            <person name="Wu L."/>
            <person name="Ma J."/>
        </authorList>
    </citation>
    <scope>NUCLEOTIDE SEQUENCE [LARGE SCALE GENOMIC DNA]</scope>
    <source>
        <strain evidence="2">JCM 17782</strain>
    </source>
</reference>